<keyword evidence="2" id="KW-1185">Reference proteome</keyword>
<evidence type="ECO:0000313" key="2">
    <source>
        <dbReference type="Proteomes" id="UP000708298"/>
    </source>
</evidence>
<organism evidence="1 2">
    <name type="scientific">Acidisoma silvae</name>
    <dbReference type="NCBI Taxonomy" id="2802396"/>
    <lineage>
        <taxon>Bacteria</taxon>
        <taxon>Pseudomonadati</taxon>
        <taxon>Pseudomonadota</taxon>
        <taxon>Alphaproteobacteria</taxon>
        <taxon>Acetobacterales</taxon>
        <taxon>Acidocellaceae</taxon>
        <taxon>Acidisoma</taxon>
    </lineage>
</organism>
<dbReference type="PRINTS" id="PR00313">
    <property type="entry name" value="CABNDNGRPT"/>
</dbReference>
<gene>
    <name evidence="1" type="ORF">ASILVAE211_15380</name>
</gene>
<evidence type="ECO:0000313" key="1">
    <source>
        <dbReference type="EMBL" id="MCB8876575.1"/>
    </source>
</evidence>
<accession>A0A963YUD9</accession>
<dbReference type="SUPFAM" id="SSF51120">
    <property type="entry name" value="beta-Roll"/>
    <property type="match status" value="2"/>
</dbReference>
<dbReference type="RefSeq" id="WP_227322223.1">
    <property type="nucleotide sequence ID" value="NZ_JAESVB010000006.1"/>
</dbReference>
<reference evidence="1" key="2">
    <citation type="submission" date="2021-01" db="EMBL/GenBank/DDBJ databases">
        <authorList>
            <person name="Mieszkin S."/>
            <person name="Pouder E."/>
            <person name="Alain K."/>
        </authorList>
    </citation>
    <scope>NUCLEOTIDE SEQUENCE</scope>
    <source>
        <strain evidence="1">HW T2.11</strain>
    </source>
</reference>
<name>A0A963YUD9_9PROT</name>
<dbReference type="EMBL" id="JAESVB010000006">
    <property type="protein sequence ID" value="MCB8876575.1"/>
    <property type="molecule type" value="Genomic_DNA"/>
</dbReference>
<dbReference type="Proteomes" id="UP000708298">
    <property type="component" value="Unassembled WGS sequence"/>
</dbReference>
<evidence type="ECO:0008006" key="3">
    <source>
        <dbReference type="Google" id="ProtNLM"/>
    </source>
</evidence>
<dbReference type="InterPro" id="IPR011049">
    <property type="entry name" value="Serralysin-like_metalloprot_C"/>
</dbReference>
<protein>
    <recommendedName>
        <fullName evidence="3">Calcium-binding protein</fullName>
    </recommendedName>
</protein>
<dbReference type="AlphaFoldDB" id="A0A963YUD9"/>
<reference evidence="1" key="1">
    <citation type="journal article" date="2021" name="Microorganisms">
        <title>Acidisoma silvae sp. nov. and Acidisomacellulosilytica sp. nov., Two Acidophilic Bacteria Isolated from Decaying Wood, Hydrolyzing Cellulose and Producing Poly-3-hydroxybutyrate.</title>
        <authorList>
            <person name="Mieszkin S."/>
            <person name="Pouder E."/>
            <person name="Uroz S."/>
            <person name="Simon-Colin C."/>
            <person name="Alain K."/>
        </authorList>
    </citation>
    <scope>NUCLEOTIDE SEQUENCE</scope>
    <source>
        <strain evidence="1">HW T2.11</strain>
    </source>
</reference>
<proteinExistence type="predicted"/>
<comment type="caution">
    <text evidence="1">The sequence shown here is derived from an EMBL/GenBank/DDBJ whole genome shotgun (WGS) entry which is preliminary data.</text>
</comment>
<sequence>MSDNATVTGGQTLSWDFTGSNYTATSNAQFAALYSGTVASYSGTGDVPTSSDSNVLYIAAGTMAAVPTQYVAVYDASTSDTIVGGENASAYFLENNTTLQLSAVDPIVYAKGDDLVMPGSGDTTIYAGTGSVSVSGGTGNLVFYGGTGAASVSGGTGTELLFGSTGTGTTYLQASSGNSTLSGGSGTGATTMIGGTNTTEFADGTGDVTMVAGTGDSQLNGMTGTGDEIMFTSPISNTGTAVFGLNNAADTVIAGTGQSTIVGGTGDDVFGFVDGHAGGSVVIEGFHTGDNLAFGNYSGWAIASETVVDGSDVMTLTDGTQITFLGVDHKFF</sequence>